<name>A0A8J2RLV0_9CRUS</name>
<evidence type="ECO:0000256" key="3">
    <source>
        <dbReference type="ARBA" id="ARBA00022692"/>
    </source>
</evidence>
<keyword evidence="5 6" id="KW-0472">Membrane</keyword>
<dbReference type="PANTHER" id="PTHR23506">
    <property type="entry name" value="GH10249P"/>
    <property type="match status" value="1"/>
</dbReference>
<evidence type="ECO:0000256" key="2">
    <source>
        <dbReference type="ARBA" id="ARBA00022448"/>
    </source>
</evidence>
<evidence type="ECO:0000256" key="6">
    <source>
        <dbReference type="SAM" id="Phobius"/>
    </source>
</evidence>
<dbReference type="FunFam" id="1.20.1250.20:FF:000401">
    <property type="entry name" value="Vesicular amine transporter"/>
    <property type="match status" value="1"/>
</dbReference>
<keyword evidence="3 6" id="KW-0812">Transmembrane</keyword>
<feature type="transmembrane region" description="Helical" evidence="6">
    <location>
        <begin position="16"/>
        <end position="39"/>
    </location>
</feature>
<dbReference type="InterPro" id="IPR050930">
    <property type="entry name" value="MFS_Vesicular_Transporter"/>
</dbReference>
<reference evidence="8" key="1">
    <citation type="submission" date="2021-11" db="EMBL/GenBank/DDBJ databases">
        <authorList>
            <person name="Schell T."/>
        </authorList>
    </citation>
    <scope>NUCLEOTIDE SEQUENCE</scope>
    <source>
        <strain evidence="8">M5</strain>
    </source>
</reference>
<feature type="transmembrane region" description="Helical" evidence="6">
    <location>
        <begin position="442"/>
        <end position="463"/>
    </location>
</feature>
<dbReference type="InterPro" id="IPR036259">
    <property type="entry name" value="MFS_trans_sf"/>
</dbReference>
<evidence type="ECO:0000256" key="4">
    <source>
        <dbReference type="ARBA" id="ARBA00022989"/>
    </source>
</evidence>
<keyword evidence="2" id="KW-0813">Transport</keyword>
<feature type="transmembrane region" description="Helical" evidence="6">
    <location>
        <begin position="314"/>
        <end position="336"/>
    </location>
</feature>
<dbReference type="SUPFAM" id="SSF103473">
    <property type="entry name" value="MFS general substrate transporter"/>
    <property type="match status" value="1"/>
</dbReference>
<comment type="caution">
    <text evidence="8">The sequence shown here is derived from an EMBL/GenBank/DDBJ whole genome shotgun (WGS) entry which is preliminary data.</text>
</comment>
<proteinExistence type="predicted"/>
<dbReference type="GO" id="GO:0043195">
    <property type="term" value="C:terminal bouton"/>
    <property type="evidence" value="ECO:0007669"/>
    <property type="project" value="TreeGrafter"/>
</dbReference>
<dbReference type="Pfam" id="PF07690">
    <property type="entry name" value="MFS_1"/>
    <property type="match status" value="1"/>
</dbReference>
<dbReference type="Proteomes" id="UP000789390">
    <property type="component" value="Unassembled WGS sequence"/>
</dbReference>
<gene>
    <name evidence="8" type="ORF">DGAL_LOCUS737</name>
</gene>
<dbReference type="Gene3D" id="1.20.1250.20">
    <property type="entry name" value="MFS general substrate transporter like domains"/>
    <property type="match status" value="2"/>
</dbReference>
<dbReference type="EMBL" id="CAKKLH010000004">
    <property type="protein sequence ID" value="CAH0098651.1"/>
    <property type="molecule type" value="Genomic_DNA"/>
</dbReference>
<feature type="transmembrane region" description="Helical" evidence="6">
    <location>
        <begin position="186"/>
        <end position="209"/>
    </location>
</feature>
<feature type="transmembrane region" description="Helical" evidence="6">
    <location>
        <begin position="215"/>
        <end position="236"/>
    </location>
</feature>
<dbReference type="GO" id="GO:0015842">
    <property type="term" value="P:aminergic neurotransmitter loading into synaptic vesicle"/>
    <property type="evidence" value="ECO:0007669"/>
    <property type="project" value="TreeGrafter"/>
</dbReference>
<accession>A0A8J2RLV0</accession>
<feature type="transmembrane region" description="Helical" evidence="6">
    <location>
        <begin position="371"/>
        <end position="393"/>
    </location>
</feature>
<feature type="transmembrane region" description="Helical" evidence="6">
    <location>
        <begin position="124"/>
        <end position="144"/>
    </location>
</feature>
<dbReference type="InterPro" id="IPR011701">
    <property type="entry name" value="MFS"/>
</dbReference>
<dbReference type="OrthoDB" id="5086884at2759"/>
<feature type="transmembrane region" description="Helical" evidence="6">
    <location>
        <begin position="97"/>
        <end position="117"/>
    </location>
</feature>
<comment type="subcellular location">
    <subcellularLocation>
        <location evidence="1">Membrane</location>
        <topology evidence="1">Multi-pass membrane protein</topology>
    </subcellularLocation>
</comment>
<dbReference type="GO" id="GO:0030672">
    <property type="term" value="C:synaptic vesicle membrane"/>
    <property type="evidence" value="ECO:0007669"/>
    <property type="project" value="TreeGrafter"/>
</dbReference>
<dbReference type="PROSITE" id="PS50850">
    <property type="entry name" value="MFS"/>
    <property type="match status" value="1"/>
</dbReference>
<keyword evidence="4 6" id="KW-1133">Transmembrane helix</keyword>
<feature type="domain" description="Major facilitator superfamily (MFS) profile" evidence="7">
    <location>
        <begin position="17"/>
        <end position="468"/>
    </location>
</feature>
<evidence type="ECO:0000313" key="9">
    <source>
        <dbReference type="Proteomes" id="UP000789390"/>
    </source>
</evidence>
<feature type="transmembrane region" description="Helical" evidence="6">
    <location>
        <begin position="343"/>
        <end position="365"/>
    </location>
</feature>
<evidence type="ECO:0000259" key="7">
    <source>
        <dbReference type="PROSITE" id="PS50850"/>
    </source>
</evidence>
<evidence type="ECO:0000256" key="1">
    <source>
        <dbReference type="ARBA" id="ARBA00004141"/>
    </source>
</evidence>
<dbReference type="AlphaFoldDB" id="A0A8J2RLV0"/>
<protein>
    <recommendedName>
        <fullName evidence="7">Major facilitator superfamily (MFS) profile domain-containing protein</fullName>
    </recommendedName>
</protein>
<sequence length="504" mass="54923">MKKLLTYKDRDVTEKFVLLSVYFALLLDNLLLTAVVPILPHFVHHENGQEVNNSTLVRSENETSSPQSSLYNLLKSSAQHFHIGRGYQPEIGDNSRLGFLLSLKAIVQLAANPLVAVVSQRKGFALPLLVGTVNLILCALLFAFGRSYEILSSARALQGITSACFTIAGLGLVASTYSEEIKRSEALGRALGGGAVGVLLGYPIAGFLYQLTGKTVPFLLIAFLAVVLLVAFSVTLRFAKDHQQRKEEELMEAEDIYFSAEKSVEPLQFAYHRYLVLGIVVIAIFLTTSVMSLLEPCLPLWLMKTMKPERWQLGAVFIPDSCGYLLTTHFLGGLAYRIGRWKVAMFSIVILGISCTLVPLASSIIHLTGPHFGIGAGIGAVDASLVPLLATLADNRHSSETIDDLSTPPSYGRTFALGQTAVSLAYCLGPMLGGLLVESLGFPRLMLCMGVLNLVFAPLVLILKTEGSAKVSELTALTFFSSYHRGRKYSQFENEEVEISAEKR</sequence>
<evidence type="ECO:0000313" key="8">
    <source>
        <dbReference type="EMBL" id="CAH0098651.1"/>
    </source>
</evidence>
<feature type="transmembrane region" description="Helical" evidence="6">
    <location>
        <begin position="414"/>
        <end position="436"/>
    </location>
</feature>
<dbReference type="PANTHER" id="PTHR23506:SF4">
    <property type="entry name" value="PORTABELLA"/>
    <property type="match status" value="1"/>
</dbReference>
<dbReference type="InterPro" id="IPR020846">
    <property type="entry name" value="MFS_dom"/>
</dbReference>
<dbReference type="GO" id="GO:0005335">
    <property type="term" value="F:serotonin:sodium:chloride symporter activity"/>
    <property type="evidence" value="ECO:0007669"/>
    <property type="project" value="TreeGrafter"/>
</dbReference>
<keyword evidence="9" id="KW-1185">Reference proteome</keyword>
<evidence type="ECO:0000256" key="5">
    <source>
        <dbReference type="ARBA" id="ARBA00023136"/>
    </source>
</evidence>
<organism evidence="8 9">
    <name type="scientific">Daphnia galeata</name>
    <dbReference type="NCBI Taxonomy" id="27404"/>
    <lineage>
        <taxon>Eukaryota</taxon>
        <taxon>Metazoa</taxon>
        <taxon>Ecdysozoa</taxon>
        <taxon>Arthropoda</taxon>
        <taxon>Crustacea</taxon>
        <taxon>Branchiopoda</taxon>
        <taxon>Diplostraca</taxon>
        <taxon>Cladocera</taxon>
        <taxon>Anomopoda</taxon>
        <taxon>Daphniidae</taxon>
        <taxon>Daphnia</taxon>
    </lineage>
</organism>
<feature type="transmembrane region" description="Helical" evidence="6">
    <location>
        <begin position="156"/>
        <end position="174"/>
    </location>
</feature>
<feature type="transmembrane region" description="Helical" evidence="6">
    <location>
        <begin position="274"/>
        <end position="294"/>
    </location>
</feature>